<dbReference type="VEuPathDB" id="FungiDB:I303_06239"/>
<dbReference type="GeneID" id="28969938"/>
<feature type="compositionally biased region" description="Polar residues" evidence="1">
    <location>
        <begin position="406"/>
        <end position="421"/>
    </location>
</feature>
<feature type="compositionally biased region" description="Low complexity" evidence="1">
    <location>
        <begin position="427"/>
        <end position="436"/>
    </location>
</feature>
<feature type="region of interest" description="Disordered" evidence="1">
    <location>
        <begin position="455"/>
        <end position="475"/>
    </location>
</feature>
<evidence type="ECO:0000313" key="4">
    <source>
        <dbReference type="Proteomes" id="UP000078595"/>
    </source>
</evidence>
<proteinExistence type="predicted"/>
<reference evidence="3" key="3">
    <citation type="submission" date="2024-02" db="EMBL/GenBank/DDBJ databases">
        <title>Comparative genomics of Cryptococcus and Kwoniella reveals pathogenesis evolution and contrasting modes of karyotype evolution via chromosome fusion or intercentromeric recombination.</title>
        <authorList>
            <person name="Coelho M.A."/>
            <person name="David-Palma M."/>
            <person name="Shea T."/>
            <person name="Bowers K."/>
            <person name="McGinley-Smith S."/>
            <person name="Mohammad A.W."/>
            <person name="Gnirke A."/>
            <person name="Yurkov A.M."/>
            <person name="Nowrousian M."/>
            <person name="Sun S."/>
            <person name="Cuomo C.A."/>
            <person name="Heitman J."/>
        </authorList>
    </citation>
    <scope>NUCLEOTIDE SEQUENCE</scope>
    <source>
        <strain evidence="3">CBS 10117</strain>
    </source>
</reference>
<evidence type="ECO:0000313" key="3">
    <source>
        <dbReference type="EMBL" id="WWC63615.1"/>
    </source>
</evidence>
<dbReference type="Proteomes" id="UP000078595">
    <property type="component" value="Chromosome 7"/>
</dbReference>
<dbReference type="KEGG" id="kdj:28969938"/>
<reference evidence="3" key="2">
    <citation type="submission" date="2013-07" db="EMBL/GenBank/DDBJ databases">
        <authorList>
            <consortium name="The Broad Institute Genome Sequencing Platform"/>
            <person name="Cuomo C."/>
            <person name="Litvintseva A."/>
            <person name="Chen Y."/>
            <person name="Heitman J."/>
            <person name="Sun S."/>
            <person name="Springer D."/>
            <person name="Dromer F."/>
            <person name="Young S.K."/>
            <person name="Zeng Q."/>
            <person name="Gargeya S."/>
            <person name="Fitzgerald M."/>
            <person name="Abouelleil A."/>
            <person name="Alvarado L."/>
            <person name="Berlin A.M."/>
            <person name="Chapman S.B."/>
            <person name="Dewar J."/>
            <person name="Goldberg J."/>
            <person name="Griggs A."/>
            <person name="Gujja S."/>
            <person name="Hansen M."/>
            <person name="Howarth C."/>
            <person name="Imamovic A."/>
            <person name="Larimer J."/>
            <person name="McCowan C."/>
            <person name="Murphy C."/>
            <person name="Pearson M."/>
            <person name="Priest M."/>
            <person name="Roberts A."/>
            <person name="Saif S."/>
            <person name="Shea T."/>
            <person name="Sykes S."/>
            <person name="Wortman J."/>
            <person name="Nusbaum C."/>
            <person name="Birren B."/>
        </authorList>
    </citation>
    <scope>NUCLEOTIDE SEQUENCE</scope>
    <source>
        <strain evidence="3">CBS 10117</strain>
    </source>
</reference>
<feature type="compositionally biased region" description="Basic residues" evidence="1">
    <location>
        <begin position="230"/>
        <end position="241"/>
    </location>
</feature>
<dbReference type="AlphaFoldDB" id="A0A1A6A1L3"/>
<dbReference type="EMBL" id="KI894033">
    <property type="protein sequence ID" value="OBR83952.1"/>
    <property type="molecule type" value="Genomic_DNA"/>
</dbReference>
<feature type="region of interest" description="Disordered" evidence="1">
    <location>
        <begin position="402"/>
        <end position="437"/>
    </location>
</feature>
<evidence type="ECO:0000256" key="1">
    <source>
        <dbReference type="SAM" id="MobiDB-lite"/>
    </source>
</evidence>
<dbReference type="EMBL" id="CP144536">
    <property type="protein sequence ID" value="WWC63615.1"/>
    <property type="molecule type" value="Genomic_DNA"/>
</dbReference>
<protein>
    <submittedName>
        <fullName evidence="2">Uncharacterized protein</fullName>
    </submittedName>
</protein>
<dbReference type="RefSeq" id="XP_018261794.1">
    <property type="nucleotide sequence ID" value="XM_018409521.1"/>
</dbReference>
<feature type="region of interest" description="Disordered" evidence="1">
    <location>
        <begin position="208"/>
        <end position="288"/>
    </location>
</feature>
<keyword evidence="4" id="KW-1185">Reference proteome</keyword>
<organism evidence="2">
    <name type="scientific">Kwoniella dejecticola CBS 10117</name>
    <dbReference type="NCBI Taxonomy" id="1296121"/>
    <lineage>
        <taxon>Eukaryota</taxon>
        <taxon>Fungi</taxon>
        <taxon>Dikarya</taxon>
        <taxon>Basidiomycota</taxon>
        <taxon>Agaricomycotina</taxon>
        <taxon>Tremellomycetes</taxon>
        <taxon>Tremellales</taxon>
        <taxon>Cryptococcaceae</taxon>
        <taxon>Kwoniella</taxon>
    </lineage>
</organism>
<dbReference type="OrthoDB" id="2564326at2759"/>
<evidence type="ECO:0000313" key="2">
    <source>
        <dbReference type="EMBL" id="OBR83952.1"/>
    </source>
</evidence>
<sequence>MAPTGLVISKLGIQATASDDVVRGLMCLKISLPKDSDGRPGARWTLFGSSPPRITTTPTIYPLPLPLPASRNPQLRTASKLLALPQPSTYPPSPPSGLGGKPYIDISSTTGKVYLVVDPVSSRRNSQSSRVGGPSSQSTSRKEWLICMEFEVPLESGMEEGISKVLLPVPKCLDNTIRFQILSPNIPSSSSSSVSCLNQEVNILTDPKMLPLPSNAFGSDPSPRNGKGTSRGHGKSRKGQSKMKSTVGEDGWEDGEVLGADDVPSGSSDDGTEMSDEGSVDSEEGSWLEGRFPSTEILRLEWSFHASPSSDIPSLQITPLYAKQSSSISIAYISQVPVTDNPVSIDIDVPDGWGWSDFTIQGESLLNWRCSDGDWGSSIPNPDDTLQEGEYEDSFATIRAKPASSRRLTPASSTESGQSDFLPTIRSTSNASSSASLMRQTFPSLNERMEDFSFEMSSVEHKPPTPKSLRKSPMPNLLTSTSSKGVSTWEQPKFGKTFSLYFDEGHDRTITLQGTLVVSDKGLLVSPNLPIKMPFIQIDGQSTQCQIECPCATYGAATTESSVPELVDAALVGSFRWTTADGVKFSPDGTPLKSDVRIRLRRSPWGAIRASMIVAVPSKSQEVGFSISHEQKINLLKTTIGGVDAPRAIYSGGGIQQILVGSNDQKPGGVLEVEWECLPGIKGEIALPVFEDAEGVLKVDLVGDEWTSNVQSVKSNMRSISPLQYTHSLSSSVKPTLSLSLPGAAQSRRKTLLSVSTLLNLILLWLFLSMGQQLHRLKSEIDFVRDEYKDLRMYGVQSPLNQQSEAQPLTPTTTITTTATATTILTEVVTITSTTGTLQPGRRPSDAKSVQGDLVEVHRTKYDLGRVVRRNMNWENWLAHPT</sequence>
<reference evidence="2" key="1">
    <citation type="submission" date="2013-07" db="EMBL/GenBank/DDBJ databases">
        <title>The Genome Sequence of Cryptococcus dejecticola CBS10117.</title>
        <authorList>
            <consortium name="The Broad Institute Genome Sequencing Platform"/>
            <person name="Cuomo C."/>
            <person name="Litvintseva A."/>
            <person name="Chen Y."/>
            <person name="Heitman J."/>
            <person name="Sun S."/>
            <person name="Springer D."/>
            <person name="Dromer F."/>
            <person name="Young S.K."/>
            <person name="Zeng Q."/>
            <person name="Gargeya S."/>
            <person name="Fitzgerald M."/>
            <person name="Abouelleil A."/>
            <person name="Alvarado L."/>
            <person name="Berlin A.M."/>
            <person name="Chapman S.B."/>
            <person name="Dewar J."/>
            <person name="Goldberg J."/>
            <person name="Griggs A."/>
            <person name="Gujja S."/>
            <person name="Hansen M."/>
            <person name="Howarth C."/>
            <person name="Imamovic A."/>
            <person name="Larimer J."/>
            <person name="McCowan C."/>
            <person name="Murphy C."/>
            <person name="Pearson M."/>
            <person name="Priest M."/>
            <person name="Roberts A."/>
            <person name="Saif S."/>
            <person name="Shea T."/>
            <person name="Sykes S."/>
            <person name="Wortman J."/>
            <person name="Nusbaum C."/>
            <person name="Birren B."/>
        </authorList>
    </citation>
    <scope>NUCLEOTIDE SEQUENCE [LARGE SCALE GENOMIC DNA]</scope>
    <source>
        <strain evidence="2">CBS 10117</strain>
    </source>
</reference>
<accession>A0A1A6A1L3</accession>
<gene>
    <name evidence="2" type="ORF">I303_06239</name>
    <name evidence="3" type="ORF">I303_106220</name>
</gene>
<feature type="compositionally biased region" description="Acidic residues" evidence="1">
    <location>
        <begin position="270"/>
        <end position="286"/>
    </location>
</feature>
<name>A0A1A6A1L3_9TREE</name>